<keyword evidence="5" id="KW-0539">Nucleus</keyword>
<dbReference type="GO" id="GO:0046540">
    <property type="term" value="C:U4/U6 x U5 tri-snRNP complex"/>
    <property type="evidence" value="ECO:0007669"/>
    <property type="project" value="InterPro"/>
</dbReference>
<accession>A0A835ZPL1</accession>
<keyword evidence="3" id="KW-0507">mRNA processing</keyword>
<dbReference type="EMBL" id="JAEMGP010000021">
    <property type="protein sequence ID" value="KAG5196574.1"/>
    <property type="molecule type" value="Genomic_DNA"/>
</dbReference>
<evidence type="ECO:0000313" key="8">
    <source>
        <dbReference type="Proteomes" id="UP000664991"/>
    </source>
</evidence>
<comment type="subcellular location">
    <subcellularLocation>
        <location evidence="1">Nucleus</location>
    </subcellularLocation>
</comment>
<dbReference type="GO" id="GO:0000481">
    <property type="term" value="P:maturation of 5S rRNA"/>
    <property type="evidence" value="ECO:0007669"/>
    <property type="project" value="TreeGrafter"/>
</dbReference>
<evidence type="ECO:0000256" key="4">
    <source>
        <dbReference type="ARBA" id="ARBA00023187"/>
    </source>
</evidence>
<dbReference type="InterPro" id="IPR005011">
    <property type="entry name" value="SNU66/SART1"/>
</dbReference>
<evidence type="ECO:0000256" key="1">
    <source>
        <dbReference type="ARBA" id="ARBA00004123"/>
    </source>
</evidence>
<reference evidence="7 8" key="1">
    <citation type="submission" date="2020-12" db="EMBL/GenBank/DDBJ databases">
        <title>De novo assembly of Tibetan sheep genome.</title>
        <authorList>
            <person name="Li X."/>
        </authorList>
    </citation>
    <scope>NUCLEOTIDE SEQUENCE [LARGE SCALE GENOMIC DNA]</scope>
    <source>
        <tissue evidence="7">Heart</tissue>
    </source>
</reference>
<dbReference type="PANTHER" id="PTHR14152">
    <property type="entry name" value="SQUAMOUS CELL CARCINOMA ANTIGEN RECOGNISED BY CYTOTOXIC T LYMPHOCYTES"/>
    <property type="match status" value="1"/>
</dbReference>
<feature type="region of interest" description="Disordered" evidence="6">
    <location>
        <begin position="928"/>
        <end position="1015"/>
    </location>
</feature>
<dbReference type="Pfam" id="PF19252">
    <property type="entry name" value="HIND"/>
    <property type="match status" value="1"/>
</dbReference>
<evidence type="ECO:0000313" key="7">
    <source>
        <dbReference type="EMBL" id="KAG5196574.1"/>
    </source>
</evidence>
<feature type="region of interest" description="Disordered" evidence="6">
    <location>
        <begin position="469"/>
        <end position="631"/>
    </location>
</feature>
<gene>
    <name evidence="7" type="ORF">JEQ12_011260</name>
</gene>
<feature type="compositionally biased region" description="Low complexity" evidence="6">
    <location>
        <begin position="525"/>
        <end position="537"/>
    </location>
</feature>
<feature type="region of interest" description="Disordered" evidence="6">
    <location>
        <begin position="1"/>
        <end position="23"/>
    </location>
</feature>
<feature type="compositionally biased region" description="Acidic residues" evidence="6">
    <location>
        <begin position="179"/>
        <end position="193"/>
    </location>
</feature>
<feature type="region of interest" description="Disordered" evidence="6">
    <location>
        <begin position="87"/>
        <end position="115"/>
    </location>
</feature>
<protein>
    <recommendedName>
        <fullName evidence="9">U4/U6.U5 tri-snRNP-associated protein 1</fullName>
    </recommendedName>
</protein>
<dbReference type="PANTHER" id="PTHR14152:SF5">
    <property type="entry name" value="U4_U6.U5 TRI-SNRNP-ASSOCIATED PROTEIN 1"/>
    <property type="match status" value="1"/>
</dbReference>
<evidence type="ECO:0008006" key="9">
    <source>
        <dbReference type="Google" id="ProtNLM"/>
    </source>
</evidence>
<comment type="similarity">
    <text evidence="2">Belongs to the SNU66/SART1 family.</text>
</comment>
<proteinExistence type="inferred from homology"/>
<evidence type="ECO:0000256" key="2">
    <source>
        <dbReference type="ARBA" id="ARBA00006076"/>
    </source>
</evidence>
<feature type="compositionally biased region" description="Basic and acidic residues" evidence="6">
    <location>
        <begin position="569"/>
        <end position="612"/>
    </location>
</feature>
<dbReference type="Pfam" id="PF03343">
    <property type="entry name" value="SART-1"/>
    <property type="match status" value="1"/>
</dbReference>
<comment type="caution">
    <text evidence="7">The sequence shown here is derived from an EMBL/GenBank/DDBJ whole genome shotgun (WGS) entry which is preliminary data.</text>
</comment>
<sequence length="1472" mass="165432">MGKGSDKITGFPTALGGSQTPSQKSRLCHAACGILVKWKCGILTTGPPGKSLPKFSNQEILVPSPPRKPSFPFQWAWESFTADGRALHQPSSISAPGPQALPLPPAVHHHRSRRRSTPTLLEAHGFCWKAEGPNLERRQQLRACSCTAIPPGRGTSQELELPGEGGLQSPRKSLGSGSEPEESELEGLGDEEAERGLIPGELPQLPRKGLILEEKQFSEATEEAEDREHQAPRRRRTSSRRKGRNSGEEAWDESEVRCLESVSSSTSLRGPQRRKPRAKELEGPWDLEKLQRQLQQELDCGPGKQPWKSLRAAVQASNWSRKAHSLGDDETFLFANFPNRTFHKRQEATRNLLRAWERQQREEQQQAEVRQAREQRVQHQVARCLAAYVPRGSRGPGAAQRKLEELRRQERQRFVEYQAELQGIQHRVQARPYLFQQAMQANARLNVTRRFSQVLSALGLDEEQLLAEAGKGDTEGAPRKHRTPAVGRPGSVPILRRRGSAAAGLGVRQTTMGSSKKHRGEKEAAGTTAAASTGGATEQPPRHREHKKHKHRSSGGGSSGGERRKRSRERGSERGSGRRGAENEARSSTHGRERSQTEPSERRVKREKRDDGYEAAASSKTSSGDASSLSIEETNKLRAKLGLKPLEVNAVKKEAGTKEEPVTADVINPMALRQREELREKLAAAKEKRILNQKLGKIKTLGEDDPWLDDTAAWIERSRQLQKEKDLAEKRAKLLEEMDQEFGVSTLVEEEFEQRRQDLYSARDLQGLTVEHAIDSFREGETVILTLKDKGVLQEEEDVLVNVNLLDKERAEKNVELRKKKPDYLPYVEDESVDDLAQHKPRSILSKYDEELEGERPQSFRLEQGGVADGLRERELEEIRAKLRLQAQSLSTVGPRLASEYLTPEEMVTFKKTKRRVKKIRKKEKEVIMRADDLLPLGDQTQDGDFGSRLRGRGRRRVPEADEEPQEEGEKEPVPQPPPSDDTRVENMDISDEEEGAVPQSGSPEVLEEDEAELELQKQLEKGRRLRQLQQLRDSGEKVVEIVKRLESRQRGWEEEDPERKGAIVFNATSEFCRTLGEIPTYGLAGNREDQEELMDFERDEERSANGGSESDGEENMGWSTVNLDEEKQQQDFSASSTTILDEEPIVNRGLAAALLLCQNKGLLETTVQKVARVKAPNKSLPSAVYCIEDKMAIDDKYSRREEYRGFTQDFKEKDGYKPDVKIEYVDETGRKLTPKEAFRQLSHRFHGKGSGKMKTERRMKKLDEEALLKKMSSSDTPLGTVALLQEKQKAQKTPYIVLSGSGKSMNAKYLLSVRGAGAEEEQGQTGCLGPEGLMGEHLWNKDTAPKEARPSRPGDGNLSPKASVGCGLQARYAVCLDTFHKDSGFPEYVIHESHQGQDCLAVSHLDWPWHRGKRALEHSADSGSSIPTWLDSTRKLKEQRRNSAVENDKAEWYADPTFIRIPSYDPQELNG</sequence>
<feature type="compositionally biased region" description="Acidic residues" evidence="6">
    <location>
        <begin position="961"/>
        <end position="970"/>
    </location>
</feature>
<dbReference type="Proteomes" id="UP000664991">
    <property type="component" value="Chromosome 21"/>
</dbReference>
<keyword evidence="4" id="KW-0508">mRNA splicing</keyword>
<feature type="compositionally biased region" description="Low complexity" evidence="6">
    <location>
        <begin position="615"/>
        <end position="630"/>
    </location>
</feature>
<dbReference type="InterPro" id="IPR045347">
    <property type="entry name" value="HIND"/>
</dbReference>
<evidence type="ECO:0000256" key="3">
    <source>
        <dbReference type="ARBA" id="ARBA00022664"/>
    </source>
</evidence>
<organism evidence="7 8">
    <name type="scientific">Ovis aries</name>
    <name type="common">Sheep</name>
    <dbReference type="NCBI Taxonomy" id="9940"/>
    <lineage>
        <taxon>Eukaryota</taxon>
        <taxon>Metazoa</taxon>
        <taxon>Chordata</taxon>
        <taxon>Craniata</taxon>
        <taxon>Vertebrata</taxon>
        <taxon>Euteleostomi</taxon>
        <taxon>Mammalia</taxon>
        <taxon>Eutheria</taxon>
        <taxon>Laurasiatheria</taxon>
        <taxon>Artiodactyla</taxon>
        <taxon>Ruminantia</taxon>
        <taxon>Pecora</taxon>
        <taxon>Bovidae</taxon>
        <taxon>Caprinae</taxon>
        <taxon>Ovis</taxon>
    </lineage>
</organism>
<feature type="region of interest" description="Disordered" evidence="6">
    <location>
        <begin position="150"/>
        <end position="283"/>
    </location>
</feature>
<evidence type="ECO:0000256" key="6">
    <source>
        <dbReference type="SAM" id="MobiDB-lite"/>
    </source>
</evidence>
<name>A0A835ZPL1_SHEEP</name>
<feature type="compositionally biased region" description="Basic residues" evidence="6">
    <location>
        <begin position="543"/>
        <end position="553"/>
    </location>
</feature>
<feature type="compositionally biased region" description="Basic residues" evidence="6">
    <location>
        <begin position="232"/>
        <end position="244"/>
    </location>
</feature>
<feature type="region of interest" description="Disordered" evidence="6">
    <location>
        <begin position="1082"/>
        <end position="1137"/>
    </location>
</feature>
<dbReference type="GO" id="GO:0045292">
    <property type="term" value="P:mRNA cis splicing, via spliceosome"/>
    <property type="evidence" value="ECO:0007669"/>
    <property type="project" value="TreeGrafter"/>
</dbReference>
<evidence type="ECO:0000256" key="5">
    <source>
        <dbReference type="ARBA" id="ARBA00023242"/>
    </source>
</evidence>